<evidence type="ECO:0000313" key="4">
    <source>
        <dbReference type="Proteomes" id="UP000272474"/>
    </source>
</evidence>
<feature type="domain" description="SnoaL-like" evidence="2">
    <location>
        <begin position="46"/>
        <end position="154"/>
    </location>
</feature>
<dbReference type="InterPro" id="IPR032710">
    <property type="entry name" value="NTF2-like_dom_sf"/>
</dbReference>
<feature type="compositionally biased region" description="Low complexity" evidence="1">
    <location>
        <begin position="1"/>
        <end position="16"/>
    </location>
</feature>
<sequence length="168" mass="19155">MDGRAARPAGGASGSRVTQPDREREGKQTVTSTNQDDIRARNVRTVRTFYRLQEAMDFERWLELWAEEAGQDIPYAPEGFPTTVRGKANLEGLYRPLFEGFAEIHIQDLRVDPLNDPNRVLVRWHTHGPLKNGGLYENDLVGVFEFGEDGRITHLTEYLNPQKVNIHP</sequence>
<dbReference type="Gene3D" id="3.10.450.50">
    <property type="match status" value="1"/>
</dbReference>
<dbReference type="InterPro" id="IPR037401">
    <property type="entry name" value="SnoaL-like"/>
</dbReference>
<dbReference type="EMBL" id="RBAL01000032">
    <property type="protein sequence ID" value="RKN36722.1"/>
    <property type="molecule type" value="Genomic_DNA"/>
</dbReference>
<proteinExistence type="predicted"/>
<dbReference type="Proteomes" id="UP000272474">
    <property type="component" value="Unassembled WGS sequence"/>
</dbReference>
<dbReference type="Pfam" id="PF12680">
    <property type="entry name" value="SnoaL_2"/>
    <property type="match status" value="1"/>
</dbReference>
<organism evidence="3 4">
    <name type="scientific">Streptomyces hoynatensis</name>
    <dbReference type="NCBI Taxonomy" id="1141874"/>
    <lineage>
        <taxon>Bacteria</taxon>
        <taxon>Bacillati</taxon>
        <taxon>Actinomycetota</taxon>
        <taxon>Actinomycetes</taxon>
        <taxon>Kitasatosporales</taxon>
        <taxon>Streptomycetaceae</taxon>
        <taxon>Streptomyces</taxon>
    </lineage>
</organism>
<protein>
    <recommendedName>
        <fullName evidence="2">SnoaL-like domain-containing protein</fullName>
    </recommendedName>
</protein>
<name>A0A3A9YIL1_9ACTN</name>
<evidence type="ECO:0000259" key="2">
    <source>
        <dbReference type="Pfam" id="PF12680"/>
    </source>
</evidence>
<dbReference type="AlphaFoldDB" id="A0A3A9YIL1"/>
<comment type="caution">
    <text evidence="3">The sequence shown here is derived from an EMBL/GenBank/DDBJ whole genome shotgun (WGS) entry which is preliminary data.</text>
</comment>
<feature type="region of interest" description="Disordered" evidence="1">
    <location>
        <begin position="1"/>
        <end position="36"/>
    </location>
</feature>
<evidence type="ECO:0000313" key="3">
    <source>
        <dbReference type="EMBL" id="RKN36722.1"/>
    </source>
</evidence>
<reference evidence="3 4" key="1">
    <citation type="journal article" date="2014" name="Int. J. Syst. Evol. Microbiol.">
        <title>Streptomyces hoynatensis sp. nov., isolated from deep marine sediment.</title>
        <authorList>
            <person name="Veyisoglu A."/>
            <person name="Sahin N."/>
        </authorList>
    </citation>
    <scope>NUCLEOTIDE SEQUENCE [LARGE SCALE GENOMIC DNA]</scope>
    <source>
        <strain evidence="3 4">KCTC 29097</strain>
    </source>
</reference>
<dbReference type="SUPFAM" id="SSF54427">
    <property type="entry name" value="NTF2-like"/>
    <property type="match status" value="1"/>
</dbReference>
<gene>
    <name evidence="3" type="ORF">D7294_29945</name>
</gene>
<evidence type="ECO:0000256" key="1">
    <source>
        <dbReference type="SAM" id="MobiDB-lite"/>
    </source>
</evidence>
<keyword evidence="4" id="KW-1185">Reference proteome</keyword>
<accession>A0A3A9YIL1</accession>